<proteinExistence type="predicted"/>
<reference evidence="2" key="3">
    <citation type="submission" date="2022-06" db="UniProtKB">
        <authorList>
            <consortium name="EnsemblPlants"/>
        </authorList>
    </citation>
    <scope>IDENTIFICATION</scope>
</reference>
<name>A0A8R7JZQ8_TRIUA</name>
<keyword evidence="3" id="KW-1185">Reference proteome</keyword>
<dbReference type="Gramene" id="TuG1812G0100002158.01.T01">
    <property type="protein sequence ID" value="TuG1812G0100002158.01.T01.cds253591"/>
    <property type="gene ID" value="TuG1812G0100002158.01"/>
</dbReference>
<sequence length="106" mass="11247">MPYSLPSQISTFHPCYNPISVCSFYLEKVASQEHPRGGEGEQGVEVVGSGLLVLRYHGRGWGGTVGQPTKLEKLHGARAAVGRADGQPARRTGGSNALDGCRGDRP</sequence>
<accession>A0A8R7JZQ8</accession>
<dbReference type="EnsemblPlants" id="TuG1812G0100002158.01.T01">
    <property type="protein sequence ID" value="TuG1812G0100002158.01.T01.cds253591"/>
    <property type="gene ID" value="TuG1812G0100002158.01"/>
</dbReference>
<dbReference type="AlphaFoldDB" id="A0A8R7JZQ8"/>
<reference evidence="3" key="1">
    <citation type="journal article" date="2013" name="Nature">
        <title>Draft genome of the wheat A-genome progenitor Triticum urartu.</title>
        <authorList>
            <person name="Ling H.Q."/>
            <person name="Zhao S."/>
            <person name="Liu D."/>
            <person name="Wang J."/>
            <person name="Sun H."/>
            <person name="Zhang C."/>
            <person name="Fan H."/>
            <person name="Li D."/>
            <person name="Dong L."/>
            <person name="Tao Y."/>
            <person name="Gao C."/>
            <person name="Wu H."/>
            <person name="Li Y."/>
            <person name="Cui Y."/>
            <person name="Guo X."/>
            <person name="Zheng S."/>
            <person name="Wang B."/>
            <person name="Yu K."/>
            <person name="Liang Q."/>
            <person name="Yang W."/>
            <person name="Lou X."/>
            <person name="Chen J."/>
            <person name="Feng M."/>
            <person name="Jian J."/>
            <person name="Zhang X."/>
            <person name="Luo G."/>
            <person name="Jiang Y."/>
            <person name="Liu J."/>
            <person name="Wang Z."/>
            <person name="Sha Y."/>
            <person name="Zhang B."/>
            <person name="Wu H."/>
            <person name="Tang D."/>
            <person name="Shen Q."/>
            <person name="Xue P."/>
            <person name="Zou S."/>
            <person name="Wang X."/>
            <person name="Liu X."/>
            <person name="Wang F."/>
            <person name="Yang Y."/>
            <person name="An X."/>
            <person name="Dong Z."/>
            <person name="Zhang K."/>
            <person name="Zhang X."/>
            <person name="Luo M.C."/>
            <person name="Dvorak J."/>
            <person name="Tong Y."/>
            <person name="Wang J."/>
            <person name="Yang H."/>
            <person name="Li Z."/>
            <person name="Wang D."/>
            <person name="Zhang A."/>
            <person name="Wang J."/>
        </authorList>
    </citation>
    <scope>NUCLEOTIDE SEQUENCE</scope>
    <source>
        <strain evidence="3">cv. G1812</strain>
    </source>
</reference>
<dbReference type="Proteomes" id="UP000015106">
    <property type="component" value="Chromosome 1"/>
</dbReference>
<reference evidence="2" key="2">
    <citation type="submission" date="2018-03" db="EMBL/GenBank/DDBJ databases">
        <title>The Triticum urartu genome reveals the dynamic nature of wheat genome evolution.</title>
        <authorList>
            <person name="Ling H."/>
            <person name="Ma B."/>
            <person name="Shi X."/>
            <person name="Liu H."/>
            <person name="Dong L."/>
            <person name="Sun H."/>
            <person name="Cao Y."/>
            <person name="Gao Q."/>
            <person name="Zheng S."/>
            <person name="Li Y."/>
            <person name="Yu Y."/>
            <person name="Du H."/>
            <person name="Qi M."/>
            <person name="Li Y."/>
            <person name="Yu H."/>
            <person name="Cui Y."/>
            <person name="Wang N."/>
            <person name="Chen C."/>
            <person name="Wu H."/>
            <person name="Zhao Y."/>
            <person name="Zhang J."/>
            <person name="Li Y."/>
            <person name="Zhou W."/>
            <person name="Zhang B."/>
            <person name="Hu W."/>
            <person name="Eijk M."/>
            <person name="Tang J."/>
            <person name="Witsenboer H."/>
            <person name="Zhao S."/>
            <person name="Li Z."/>
            <person name="Zhang A."/>
            <person name="Wang D."/>
            <person name="Liang C."/>
        </authorList>
    </citation>
    <scope>NUCLEOTIDE SEQUENCE [LARGE SCALE GENOMIC DNA]</scope>
    <source>
        <strain evidence="2">cv. G1812</strain>
    </source>
</reference>
<evidence type="ECO:0000313" key="3">
    <source>
        <dbReference type="Proteomes" id="UP000015106"/>
    </source>
</evidence>
<evidence type="ECO:0000256" key="1">
    <source>
        <dbReference type="SAM" id="MobiDB-lite"/>
    </source>
</evidence>
<protein>
    <submittedName>
        <fullName evidence="2">Uncharacterized protein</fullName>
    </submittedName>
</protein>
<organism evidence="2 3">
    <name type="scientific">Triticum urartu</name>
    <name type="common">Red wild einkorn</name>
    <name type="synonym">Crithodium urartu</name>
    <dbReference type="NCBI Taxonomy" id="4572"/>
    <lineage>
        <taxon>Eukaryota</taxon>
        <taxon>Viridiplantae</taxon>
        <taxon>Streptophyta</taxon>
        <taxon>Embryophyta</taxon>
        <taxon>Tracheophyta</taxon>
        <taxon>Spermatophyta</taxon>
        <taxon>Magnoliopsida</taxon>
        <taxon>Liliopsida</taxon>
        <taxon>Poales</taxon>
        <taxon>Poaceae</taxon>
        <taxon>BOP clade</taxon>
        <taxon>Pooideae</taxon>
        <taxon>Triticodae</taxon>
        <taxon>Triticeae</taxon>
        <taxon>Triticinae</taxon>
        <taxon>Triticum</taxon>
    </lineage>
</organism>
<feature type="region of interest" description="Disordered" evidence="1">
    <location>
        <begin position="79"/>
        <end position="106"/>
    </location>
</feature>
<evidence type="ECO:0000313" key="2">
    <source>
        <dbReference type="EnsemblPlants" id="TuG1812G0100002158.01.T01.cds253591"/>
    </source>
</evidence>